<evidence type="ECO:0008006" key="3">
    <source>
        <dbReference type="Google" id="ProtNLM"/>
    </source>
</evidence>
<protein>
    <recommendedName>
        <fullName evidence="3">Chitinase</fullName>
    </recommendedName>
</protein>
<evidence type="ECO:0000313" key="2">
    <source>
        <dbReference type="Proteomes" id="UP000219336"/>
    </source>
</evidence>
<sequence length="167" mass="17809">MKTKYAVNNGLRGVFVWTVEQDYQGLIADTVNHNLGHTIAGDGAYSVAEIESLSSTCGDNVNVTECTALNSAAGDMGAADPNYVPPELPANDGMGGGTPMNNYPADSRCYNVTAWSAAESWGNYTEGSQRYHNDNLYEMNAGQYAYGEYEPGSAQGALAWRLIGSCI</sequence>
<gene>
    <name evidence="1" type="ORF">VTH8203_02448</name>
</gene>
<proteinExistence type="predicted"/>
<dbReference type="Proteomes" id="UP000219336">
    <property type="component" value="Unassembled WGS sequence"/>
</dbReference>
<organism evidence="1 2">
    <name type="scientific">Vibrio thalassae</name>
    <dbReference type="NCBI Taxonomy" id="1243014"/>
    <lineage>
        <taxon>Bacteria</taxon>
        <taxon>Pseudomonadati</taxon>
        <taxon>Pseudomonadota</taxon>
        <taxon>Gammaproteobacteria</taxon>
        <taxon>Vibrionales</taxon>
        <taxon>Vibrionaceae</taxon>
        <taxon>Vibrio</taxon>
    </lineage>
</organism>
<dbReference type="AlphaFoldDB" id="A0A240EJX4"/>
<reference evidence="2" key="1">
    <citation type="submission" date="2016-06" db="EMBL/GenBank/DDBJ databases">
        <authorList>
            <person name="Rodrigo-Torres L."/>
            <person name="Arahal R.D."/>
            <person name="Lucena T."/>
        </authorList>
    </citation>
    <scope>NUCLEOTIDE SEQUENCE [LARGE SCALE GENOMIC DNA]</scope>
    <source>
        <strain evidence="2">CECT8203</strain>
    </source>
</reference>
<evidence type="ECO:0000313" key="1">
    <source>
        <dbReference type="EMBL" id="SNX48811.1"/>
    </source>
</evidence>
<accession>A0A240EJX4</accession>
<name>A0A240EJX4_9VIBR</name>
<dbReference type="EMBL" id="OANU01000035">
    <property type="protein sequence ID" value="SNX48811.1"/>
    <property type="molecule type" value="Genomic_DNA"/>
</dbReference>
<keyword evidence="2" id="KW-1185">Reference proteome</keyword>